<reference evidence="3" key="1">
    <citation type="submission" date="2014-09" db="EMBL/GenBank/DDBJ databases">
        <authorList>
            <person name="Magalhaes I.L.F."/>
            <person name="Oliveira U."/>
            <person name="Santos F.R."/>
            <person name="Vidigal T.H.D.A."/>
            <person name="Brescovit A.D."/>
            <person name="Santos A.J."/>
        </authorList>
    </citation>
    <scope>NUCLEOTIDE SEQUENCE</scope>
    <source>
        <tissue evidence="3">Shoot tissue taken approximately 20 cm above the soil surface</tissue>
    </source>
</reference>
<reference evidence="3" key="2">
    <citation type="journal article" date="2015" name="Data Brief">
        <title>Shoot transcriptome of the giant reed, Arundo donax.</title>
        <authorList>
            <person name="Barrero R.A."/>
            <person name="Guerrero F.D."/>
            <person name="Moolhuijzen P."/>
            <person name="Goolsby J.A."/>
            <person name="Tidwell J."/>
            <person name="Bellgard S.E."/>
            <person name="Bellgard M.I."/>
        </authorList>
    </citation>
    <scope>NUCLEOTIDE SEQUENCE</scope>
    <source>
        <tissue evidence="3">Shoot tissue taken approximately 20 cm above the soil surface</tissue>
    </source>
</reference>
<sequence>MPPTKEIPLFCFLCFFLPVLFFTFLSFLSPKSSSIILMVSASERLGRYSRFAIHSSALLSSHLSLRTWPLPSSSSPMAGAQTTATSFPLLRPEKTVRPLLNCILRLDTATSIWDCLCLSWTSSALVSARSDSSFFRQSSIMEEAAGGALSLTLDSLLALELLPPLAYRSPKTLTASRTDWNGREVSTLARLAAEAAVTSMTMSEADGNAGEAEMTDGSGVEHCDGKGWW</sequence>
<name>A0A0A8ZTM7_ARUDO</name>
<keyword evidence="2" id="KW-0472">Membrane</keyword>
<dbReference type="EMBL" id="GBRH01257800">
    <property type="protein sequence ID" value="JAD40095.1"/>
    <property type="molecule type" value="Transcribed_RNA"/>
</dbReference>
<feature type="region of interest" description="Disordered" evidence="1">
    <location>
        <begin position="206"/>
        <end position="229"/>
    </location>
</feature>
<accession>A0A0A8ZTM7</accession>
<feature type="transmembrane region" description="Helical" evidence="2">
    <location>
        <begin position="7"/>
        <end position="28"/>
    </location>
</feature>
<keyword evidence="2" id="KW-0812">Transmembrane</keyword>
<dbReference type="AlphaFoldDB" id="A0A0A8ZTM7"/>
<proteinExistence type="predicted"/>
<feature type="compositionally biased region" description="Basic and acidic residues" evidence="1">
    <location>
        <begin position="219"/>
        <end position="229"/>
    </location>
</feature>
<protein>
    <submittedName>
        <fullName evidence="3">Uncharacterized protein</fullName>
    </submittedName>
</protein>
<evidence type="ECO:0000256" key="2">
    <source>
        <dbReference type="SAM" id="Phobius"/>
    </source>
</evidence>
<evidence type="ECO:0000313" key="3">
    <source>
        <dbReference type="EMBL" id="JAD40095.1"/>
    </source>
</evidence>
<evidence type="ECO:0000256" key="1">
    <source>
        <dbReference type="SAM" id="MobiDB-lite"/>
    </source>
</evidence>
<keyword evidence="2" id="KW-1133">Transmembrane helix</keyword>
<organism evidence="3">
    <name type="scientific">Arundo donax</name>
    <name type="common">Giant reed</name>
    <name type="synonym">Donax arundinaceus</name>
    <dbReference type="NCBI Taxonomy" id="35708"/>
    <lineage>
        <taxon>Eukaryota</taxon>
        <taxon>Viridiplantae</taxon>
        <taxon>Streptophyta</taxon>
        <taxon>Embryophyta</taxon>
        <taxon>Tracheophyta</taxon>
        <taxon>Spermatophyta</taxon>
        <taxon>Magnoliopsida</taxon>
        <taxon>Liliopsida</taxon>
        <taxon>Poales</taxon>
        <taxon>Poaceae</taxon>
        <taxon>PACMAD clade</taxon>
        <taxon>Arundinoideae</taxon>
        <taxon>Arundineae</taxon>
        <taxon>Arundo</taxon>
    </lineage>
</organism>